<dbReference type="InterPro" id="IPR011528">
    <property type="entry name" value="NERD"/>
</dbReference>
<dbReference type="PANTHER" id="PTHR43096">
    <property type="entry name" value="DNAJ HOMOLOG 1, MITOCHONDRIAL-RELATED"/>
    <property type="match status" value="1"/>
</dbReference>
<dbReference type="RefSeq" id="WP_030530523.1">
    <property type="nucleotide sequence ID" value="NZ_JOIJ01000002.1"/>
</dbReference>
<keyword evidence="3" id="KW-1133">Transmembrane helix</keyword>
<keyword evidence="3" id="KW-0812">Transmembrane</keyword>
<proteinExistence type="predicted"/>
<dbReference type="Gene3D" id="1.10.287.110">
    <property type="entry name" value="DnaJ domain"/>
    <property type="match status" value="1"/>
</dbReference>
<dbReference type="EMBL" id="VLJV01000001">
    <property type="protein sequence ID" value="TWH19476.1"/>
    <property type="molecule type" value="Genomic_DNA"/>
</dbReference>
<dbReference type="AlphaFoldDB" id="A0A660C808"/>
<feature type="domain" description="J" evidence="4">
    <location>
        <begin position="19"/>
        <end position="80"/>
    </location>
</feature>
<comment type="caution">
    <text evidence="5">The sequence shown here is derived from an EMBL/GenBank/DDBJ whole genome shotgun (WGS) entry which is preliminary data.</text>
</comment>
<feature type="region of interest" description="Disordered" evidence="2">
    <location>
        <begin position="1"/>
        <end position="20"/>
    </location>
</feature>
<protein>
    <submittedName>
        <fullName evidence="5">Nuclease-like protein</fullName>
    </submittedName>
</protein>
<dbReference type="Pfam" id="PF08378">
    <property type="entry name" value="NERD"/>
    <property type="match status" value="1"/>
</dbReference>
<accession>A0A660C808</accession>
<feature type="transmembrane region" description="Helical" evidence="3">
    <location>
        <begin position="167"/>
        <end position="187"/>
    </location>
</feature>
<evidence type="ECO:0000313" key="5">
    <source>
        <dbReference type="EMBL" id="TWH19476.1"/>
    </source>
</evidence>
<keyword evidence="1" id="KW-0143">Chaperone</keyword>
<dbReference type="InterPro" id="IPR001623">
    <property type="entry name" value="DnaJ_domain"/>
</dbReference>
<sequence length="409" mass="43405">MAHEGTGTATDDASGPTDDFYAVLGVRDDASLAEIKSAFRSRARTWHPDAGGDAARFALLREAYETLSDPYLRAVYDGEDDADGGAGSEADTRDGSPGGRGQEPLRPDDPHDPMPPGRARARARAFGDDPSFRPPRVRVDPETLDWWHVADADRRLRLTPEKAPGHAAPVTLLVVAVLGAAALLTLAPAAAGVPAAAAVVALAAGLVVLVCRRRTDALRAASDAVRDVVHGSPGSEDDQIAERRTADLLARYVTRLPGARIFHGLAWPGSVFADIDHAVLCGHRLLLVESKRWLPGHYSTAPDAGGEPVLHRNGRRFGGGGSRLAEALDVFAELLPGIEVRGALVLYPNRAGRITVDEPDPRPFETDDPDDIAVLTPEGFLTDACAWLAAEPSTVDVHAFRTVLAQVVG</sequence>
<feature type="compositionally biased region" description="Basic and acidic residues" evidence="2">
    <location>
        <begin position="125"/>
        <end position="137"/>
    </location>
</feature>
<feature type="region of interest" description="Disordered" evidence="2">
    <location>
        <begin position="76"/>
        <end position="137"/>
    </location>
</feature>
<dbReference type="PROSITE" id="PS00636">
    <property type="entry name" value="DNAJ_1"/>
    <property type="match status" value="1"/>
</dbReference>
<dbReference type="PANTHER" id="PTHR43096:SF52">
    <property type="entry name" value="DNAJ HOMOLOG 1, MITOCHONDRIAL-RELATED"/>
    <property type="match status" value="1"/>
</dbReference>
<dbReference type="SMART" id="SM00271">
    <property type="entry name" value="DnaJ"/>
    <property type="match status" value="1"/>
</dbReference>
<evidence type="ECO:0000256" key="2">
    <source>
        <dbReference type="SAM" id="MobiDB-lite"/>
    </source>
</evidence>
<dbReference type="SUPFAM" id="SSF46565">
    <property type="entry name" value="Chaperone J-domain"/>
    <property type="match status" value="1"/>
</dbReference>
<evidence type="ECO:0000259" key="4">
    <source>
        <dbReference type="PROSITE" id="PS50076"/>
    </source>
</evidence>
<dbReference type="PROSITE" id="PS50076">
    <property type="entry name" value="DNAJ_2"/>
    <property type="match status" value="1"/>
</dbReference>
<name>A0A660C808_9PSEU</name>
<dbReference type="Pfam" id="PF00226">
    <property type="entry name" value="DnaJ"/>
    <property type="match status" value="1"/>
</dbReference>
<evidence type="ECO:0000313" key="6">
    <source>
        <dbReference type="Proteomes" id="UP000317303"/>
    </source>
</evidence>
<reference evidence="5 6" key="1">
    <citation type="submission" date="2019-07" db="EMBL/GenBank/DDBJ databases">
        <title>R&amp;d 2014.</title>
        <authorList>
            <person name="Klenk H.-P."/>
        </authorList>
    </citation>
    <scope>NUCLEOTIDE SEQUENCE [LARGE SCALE GENOMIC DNA]</scope>
    <source>
        <strain evidence="5 6">DSM 43194</strain>
    </source>
</reference>
<dbReference type="InterPro" id="IPR018253">
    <property type="entry name" value="DnaJ_domain_CS"/>
</dbReference>
<dbReference type="GO" id="GO:0051082">
    <property type="term" value="F:unfolded protein binding"/>
    <property type="evidence" value="ECO:0007669"/>
    <property type="project" value="TreeGrafter"/>
</dbReference>
<dbReference type="GO" id="GO:0042026">
    <property type="term" value="P:protein refolding"/>
    <property type="evidence" value="ECO:0007669"/>
    <property type="project" value="TreeGrafter"/>
</dbReference>
<dbReference type="GO" id="GO:0005737">
    <property type="term" value="C:cytoplasm"/>
    <property type="evidence" value="ECO:0007669"/>
    <property type="project" value="TreeGrafter"/>
</dbReference>
<dbReference type="CDD" id="cd06257">
    <property type="entry name" value="DnaJ"/>
    <property type="match status" value="1"/>
</dbReference>
<evidence type="ECO:0000256" key="3">
    <source>
        <dbReference type="SAM" id="Phobius"/>
    </source>
</evidence>
<gene>
    <name evidence="5" type="ORF">JD82_01303</name>
</gene>
<keyword evidence="3" id="KW-0472">Membrane</keyword>
<evidence type="ECO:0000256" key="1">
    <source>
        <dbReference type="ARBA" id="ARBA00023186"/>
    </source>
</evidence>
<dbReference type="Proteomes" id="UP000317303">
    <property type="component" value="Unassembled WGS sequence"/>
</dbReference>
<keyword evidence="6" id="KW-1185">Reference proteome</keyword>
<feature type="compositionally biased region" description="Basic and acidic residues" evidence="2">
    <location>
        <begin position="103"/>
        <end position="112"/>
    </location>
</feature>
<feature type="transmembrane region" description="Helical" evidence="3">
    <location>
        <begin position="193"/>
        <end position="211"/>
    </location>
</feature>
<dbReference type="PRINTS" id="PR00625">
    <property type="entry name" value="JDOMAIN"/>
</dbReference>
<dbReference type="InterPro" id="IPR036869">
    <property type="entry name" value="J_dom_sf"/>
</dbReference>
<organism evidence="5 6">
    <name type="scientific">Prauserella rugosa</name>
    <dbReference type="NCBI Taxonomy" id="43354"/>
    <lineage>
        <taxon>Bacteria</taxon>
        <taxon>Bacillati</taxon>
        <taxon>Actinomycetota</taxon>
        <taxon>Actinomycetes</taxon>
        <taxon>Pseudonocardiales</taxon>
        <taxon>Pseudonocardiaceae</taxon>
        <taxon>Prauserella</taxon>
    </lineage>
</organism>